<name>A0A151ZFH0_TIELA</name>
<protein>
    <recommendedName>
        <fullName evidence="3">Ribosomal protein L35</fullName>
    </recommendedName>
</protein>
<dbReference type="OMA" id="KFHPRAN"/>
<dbReference type="EMBL" id="LODT01000029">
    <property type="protein sequence ID" value="KYQ92721.1"/>
    <property type="molecule type" value="Genomic_DNA"/>
</dbReference>
<keyword evidence="2" id="KW-1185">Reference proteome</keyword>
<dbReference type="SUPFAM" id="SSF143034">
    <property type="entry name" value="L35p-like"/>
    <property type="match status" value="1"/>
</dbReference>
<evidence type="ECO:0008006" key="3">
    <source>
        <dbReference type="Google" id="ProtNLM"/>
    </source>
</evidence>
<comment type="caution">
    <text evidence="1">The sequence shown here is derived from an EMBL/GenBank/DDBJ whole genome shotgun (WGS) entry which is preliminary data.</text>
</comment>
<evidence type="ECO:0000313" key="1">
    <source>
        <dbReference type="EMBL" id="KYQ92721.1"/>
    </source>
</evidence>
<dbReference type="GO" id="GO:0005840">
    <property type="term" value="C:ribosome"/>
    <property type="evidence" value="ECO:0007669"/>
    <property type="project" value="InterPro"/>
</dbReference>
<evidence type="ECO:0000313" key="2">
    <source>
        <dbReference type="Proteomes" id="UP000076078"/>
    </source>
</evidence>
<dbReference type="AlphaFoldDB" id="A0A151ZFH0"/>
<dbReference type="InterPro" id="IPR037229">
    <property type="entry name" value="Ribosomal_bL35_sf"/>
</dbReference>
<sequence length="92" mass="10351">MNSIFNSTKSTLSLFINQNVTIQLAQRFKLKTNSACAKRFSVTGKGAIKFHPRASPGVVAHIQSKRYQKKFRTCLFSKHGDLKPTSTFEESN</sequence>
<dbReference type="FunCoup" id="A0A151ZFH0">
    <property type="interactions" value="259"/>
</dbReference>
<dbReference type="PRINTS" id="PR00064">
    <property type="entry name" value="RIBOSOMALL35"/>
</dbReference>
<dbReference type="InParanoid" id="A0A151ZFH0"/>
<reference evidence="1 2" key="1">
    <citation type="submission" date="2015-12" db="EMBL/GenBank/DDBJ databases">
        <title>Dictyostelia acquired genes for synthesis and detection of signals that induce cell-type specialization by lateral gene transfer from prokaryotes.</title>
        <authorList>
            <person name="Gloeckner G."/>
            <person name="Schaap P."/>
        </authorList>
    </citation>
    <scope>NUCLEOTIDE SEQUENCE [LARGE SCALE GENOMIC DNA]</scope>
    <source>
        <strain evidence="1 2">TK</strain>
    </source>
</reference>
<accession>A0A151ZFH0</accession>
<dbReference type="Gene3D" id="4.10.410.60">
    <property type="match status" value="1"/>
</dbReference>
<dbReference type="GO" id="GO:0006412">
    <property type="term" value="P:translation"/>
    <property type="evidence" value="ECO:0007669"/>
    <property type="project" value="InterPro"/>
</dbReference>
<proteinExistence type="predicted"/>
<dbReference type="Proteomes" id="UP000076078">
    <property type="component" value="Unassembled WGS sequence"/>
</dbReference>
<organism evidence="1 2">
    <name type="scientific">Tieghemostelium lacteum</name>
    <name type="common">Slime mold</name>
    <name type="synonym">Dictyostelium lacteum</name>
    <dbReference type="NCBI Taxonomy" id="361077"/>
    <lineage>
        <taxon>Eukaryota</taxon>
        <taxon>Amoebozoa</taxon>
        <taxon>Evosea</taxon>
        <taxon>Eumycetozoa</taxon>
        <taxon>Dictyostelia</taxon>
        <taxon>Dictyosteliales</taxon>
        <taxon>Raperosteliaceae</taxon>
        <taxon>Tieghemostelium</taxon>
    </lineage>
</organism>
<dbReference type="GO" id="GO:0003735">
    <property type="term" value="F:structural constituent of ribosome"/>
    <property type="evidence" value="ECO:0007669"/>
    <property type="project" value="InterPro"/>
</dbReference>
<gene>
    <name evidence="1" type="ORF">DLAC_11665</name>
</gene>
<dbReference type="InterPro" id="IPR001706">
    <property type="entry name" value="Ribosomal_bL35"/>
</dbReference>